<organism evidence="1 2">
    <name type="scientific">Camelliibacillus cellulosilyticus</name>
    <dbReference type="NCBI Taxonomy" id="2174486"/>
    <lineage>
        <taxon>Bacteria</taxon>
        <taxon>Bacillati</taxon>
        <taxon>Bacillota</taxon>
        <taxon>Bacilli</taxon>
        <taxon>Bacillales</taxon>
        <taxon>Sporolactobacillaceae</taxon>
        <taxon>Camelliibacillus</taxon>
    </lineage>
</organism>
<comment type="caution">
    <text evidence="1">The sequence shown here is derived from an EMBL/GenBank/DDBJ whole genome shotgun (WGS) entry which is preliminary data.</text>
</comment>
<reference evidence="2" key="1">
    <citation type="journal article" date="2019" name="Int. J. Syst. Evol. Microbiol.">
        <title>The Global Catalogue of Microorganisms (GCM) 10K type strain sequencing project: providing services to taxonomists for standard genome sequencing and annotation.</title>
        <authorList>
            <consortium name="The Broad Institute Genomics Platform"/>
            <consortium name="The Broad Institute Genome Sequencing Center for Infectious Disease"/>
            <person name="Wu L."/>
            <person name="Ma J."/>
        </authorList>
    </citation>
    <scope>NUCLEOTIDE SEQUENCE [LARGE SCALE GENOMIC DNA]</scope>
    <source>
        <strain evidence="2">CGMCC 1.16306</strain>
    </source>
</reference>
<gene>
    <name evidence="1" type="ORF">ACFO4N_09805</name>
</gene>
<dbReference type="EMBL" id="JBHSFW010000005">
    <property type="protein sequence ID" value="MFC4619005.1"/>
    <property type="molecule type" value="Genomic_DNA"/>
</dbReference>
<name>A0ABV9GP13_9BACL</name>
<accession>A0ABV9GP13</accession>
<sequence length="214" mass="24896">MNPYNRIYRRAEREMIEHEEWIARQMRLQAEAAELVEEMKLQPLLETVGTPVKVGSAALGLMVWRDLDMTVICSKLDIAAISDVVSQLMSNPRIRQITLMNDTGGWNTDPVYPDGYYIGLEYRSRSGNEWQLDIWFVDEPERQPDLQHIRTMPGRLTSEAIVSILSIKTVWRSRPEYGKQVKSFDIYSAVLDDNVRTPDEFEQWLQSRNDNRSS</sequence>
<protein>
    <submittedName>
        <fullName evidence="1">Uncharacterized protein</fullName>
    </submittedName>
</protein>
<evidence type="ECO:0000313" key="2">
    <source>
        <dbReference type="Proteomes" id="UP001596022"/>
    </source>
</evidence>
<dbReference type="Proteomes" id="UP001596022">
    <property type="component" value="Unassembled WGS sequence"/>
</dbReference>
<proteinExistence type="predicted"/>
<keyword evidence="2" id="KW-1185">Reference proteome</keyword>
<evidence type="ECO:0000313" key="1">
    <source>
        <dbReference type="EMBL" id="MFC4619005.1"/>
    </source>
</evidence>